<evidence type="ECO:0000313" key="3">
    <source>
        <dbReference type="EMBL" id="GMH78446.1"/>
    </source>
</evidence>
<keyword evidence="2" id="KW-0812">Transmembrane</keyword>
<reference evidence="4" key="1">
    <citation type="journal article" date="2023" name="Commun. Biol.">
        <title>Genome analysis of Parmales, the sister group of diatoms, reveals the evolutionary specialization of diatoms from phago-mixotrophs to photoautotrophs.</title>
        <authorList>
            <person name="Ban H."/>
            <person name="Sato S."/>
            <person name="Yoshikawa S."/>
            <person name="Yamada K."/>
            <person name="Nakamura Y."/>
            <person name="Ichinomiya M."/>
            <person name="Sato N."/>
            <person name="Blanc-Mathieu R."/>
            <person name="Endo H."/>
            <person name="Kuwata A."/>
            <person name="Ogata H."/>
        </authorList>
    </citation>
    <scope>NUCLEOTIDE SEQUENCE [LARGE SCALE GENOMIC DNA]</scope>
    <source>
        <strain evidence="4">NIES 3701</strain>
    </source>
</reference>
<feature type="transmembrane region" description="Helical" evidence="2">
    <location>
        <begin position="233"/>
        <end position="252"/>
    </location>
</feature>
<keyword evidence="2" id="KW-1133">Transmembrane helix</keyword>
<evidence type="ECO:0000256" key="1">
    <source>
        <dbReference type="SAM" id="MobiDB-lite"/>
    </source>
</evidence>
<proteinExistence type="predicted"/>
<dbReference type="OrthoDB" id="10472193at2759"/>
<feature type="transmembrane region" description="Helical" evidence="2">
    <location>
        <begin position="189"/>
        <end position="212"/>
    </location>
</feature>
<keyword evidence="4" id="KW-1185">Reference proteome</keyword>
<comment type="caution">
    <text evidence="3">The sequence shown here is derived from an EMBL/GenBank/DDBJ whole genome shotgun (WGS) entry which is preliminary data.</text>
</comment>
<dbReference type="AlphaFoldDB" id="A0A9W7AVB6"/>
<evidence type="ECO:0000313" key="4">
    <source>
        <dbReference type="Proteomes" id="UP001165085"/>
    </source>
</evidence>
<feature type="region of interest" description="Disordered" evidence="1">
    <location>
        <begin position="395"/>
        <end position="414"/>
    </location>
</feature>
<feature type="transmembrane region" description="Helical" evidence="2">
    <location>
        <begin position="105"/>
        <end position="129"/>
    </location>
</feature>
<name>A0A9W7AVB6_9STRA</name>
<sequence>MSLDDGIKYPPASYYMFYSELECTGEPCLNNCGDVIKDDTSCAEVIANDPTVGEVGELFCAGIILTDETSGNETFTRRCVCPLTWNLDGPNCDIVPSNGKGGYDLANITFTLLFFFSLFIGVNSAWYAYMGYRSTPLPVKGRKTKWNASNIAALLLTTGSLSESFRWLLYVIRNNKWIFKDEASWSNFLSFFLLLSTMSLMECFLSVGVAWLDIAENAEKMGSGDKKFKWQRHSLKAGGVLIFLLFFLLIIIGKADAIPLLVLLAQFIAIVALSVGGYKLRRILKSGGNDSKLPWYIKRTNIGMVISYFLNIIGGVGYTLFNVEKNNTGLRGSLSVGTVGMMSILGVGINGLSFSLYWFIADTTLKKIRKWQGKQVAVAPVQDETVVSSVSQARRNSNFNSSSSPSTMARSSVE</sequence>
<protein>
    <submittedName>
        <fullName evidence="3">Uncharacterized protein</fullName>
    </submittedName>
</protein>
<dbReference type="Proteomes" id="UP001165085">
    <property type="component" value="Unassembled WGS sequence"/>
</dbReference>
<feature type="compositionally biased region" description="Low complexity" evidence="1">
    <location>
        <begin position="396"/>
        <end position="414"/>
    </location>
</feature>
<feature type="transmembrane region" description="Helical" evidence="2">
    <location>
        <begin position="301"/>
        <end position="321"/>
    </location>
</feature>
<dbReference type="EMBL" id="BRXY01000222">
    <property type="protein sequence ID" value="GMH78446.1"/>
    <property type="molecule type" value="Genomic_DNA"/>
</dbReference>
<evidence type="ECO:0000256" key="2">
    <source>
        <dbReference type="SAM" id="Phobius"/>
    </source>
</evidence>
<organism evidence="3 4">
    <name type="scientific">Triparma strigata</name>
    <dbReference type="NCBI Taxonomy" id="1606541"/>
    <lineage>
        <taxon>Eukaryota</taxon>
        <taxon>Sar</taxon>
        <taxon>Stramenopiles</taxon>
        <taxon>Ochrophyta</taxon>
        <taxon>Bolidophyceae</taxon>
        <taxon>Parmales</taxon>
        <taxon>Triparmaceae</taxon>
        <taxon>Triparma</taxon>
    </lineage>
</organism>
<gene>
    <name evidence="3" type="ORF">TrST_g4760</name>
</gene>
<feature type="transmembrane region" description="Helical" evidence="2">
    <location>
        <begin position="341"/>
        <end position="360"/>
    </location>
</feature>
<keyword evidence="2" id="KW-0472">Membrane</keyword>
<feature type="transmembrane region" description="Helical" evidence="2">
    <location>
        <begin position="258"/>
        <end position="280"/>
    </location>
</feature>
<feature type="transmembrane region" description="Helical" evidence="2">
    <location>
        <begin position="150"/>
        <end position="169"/>
    </location>
</feature>
<accession>A0A9W7AVB6</accession>